<protein>
    <recommendedName>
        <fullName evidence="4">HTH tetR-type domain-containing protein</fullName>
    </recommendedName>
</protein>
<evidence type="ECO:0000313" key="5">
    <source>
        <dbReference type="EMBL" id="OKL45502.1"/>
    </source>
</evidence>
<comment type="caution">
    <text evidence="5">The sequence shown here is derived from an EMBL/GenBank/DDBJ whole genome shotgun (WGS) entry which is preliminary data.</text>
</comment>
<dbReference type="Proteomes" id="UP000185783">
    <property type="component" value="Unassembled WGS sequence"/>
</dbReference>
<dbReference type="InterPro" id="IPR009057">
    <property type="entry name" value="Homeodomain-like_sf"/>
</dbReference>
<dbReference type="PROSITE" id="PS50977">
    <property type="entry name" value="HTH_TETR_2"/>
    <property type="match status" value="1"/>
</dbReference>
<feature type="compositionally biased region" description="Low complexity" evidence="3">
    <location>
        <begin position="205"/>
        <end position="227"/>
    </location>
</feature>
<dbReference type="SUPFAM" id="SSF46689">
    <property type="entry name" value="Homeodomain-like"/>
    <property type="match status" value="1"/>
</dbReference>
<evidence type="ECO:0000259" key="4">
    <source>
        <dbReference type="PROSITE" id="PS50977"/>
    </source>
</evidence>
<dbReference type="Gene3D" id="1.10.357.10">
    <property type="entry name" value="Tetracycline Repressor, domain 2"/>
    <property type="match status" value="1"/>
</dbReference>
<dbReference type="PANTHER" id="PTHR43479:SF7">
    <property type="entry name" value="TETR-FAMILY TRANSCRIPTIONAL REGULATOR"/>
    <property type="match status" value="1"/>
</dbReference>
<evidence type="ECO:0000256" key="2">
    <source>
        <dbReference type="PROSITE-ProRule" id="PRU00335"/>
    </source>
</evidence>
<organism evidence="5 6">
    <name type="scientific">Pseudovibrio exalbescens</name>
    <dbReference type="NCBI Taxonomy" id="197461"/>
    <lineage>
        <taxon>Bacteria</taxon>
        <taxon>Pseudomonadati</taxon>
        <taxon>Pseudomonadota</taxon>
        <taxon>Alphaproteobacteria</taxon>
        <taxon>Hyphomicrobiales</taxon>
        <taxon>Stappiaceae</taxon>
        <taxon>Pseudovibrio</taxon>
    </lineage>
</organism>
<keyword evidence="6" id="KW-1185">Reference proteome</keyword>
<dbReference type="STRING" id="197461.A3843_04080"/>
<name>A0A1U7JLD4_9HYPH</name>
<accession>A0A1U7JLD4</accession>
<gene>
    <name evidence="5" type="ORF">A3843_04080</name>
</gene>
<feature type="domain" description="HTH tetR-type" evidence="4">
    <location>
        <begin position="4"/>
        <end position="64"/>
    </location>
</feature>
<dbReference type="AlphaFoldDB" id="A0A1U7JLD4"/>
<dbReference type="InterPro" id="IPR050624">
    <property type="entry name" value="HTH-type_Tx_Regulator"/>
</dbReference>
<dbReference type="RefSeq" id="WP_028480003.1">
    <property type="nucleotide sequence ID" value="NZ_LVVZ01000005.1"/>
</dbReference>
<dbReference type="PANTHER" id="PTHR43479">
    <property type="entry name" value="ACREF/ENVCD OPERON REPRESSOR-RELATED"/>
    <property type="match status" value="1"/>
</dbReference>
<dbReference type="EMBL" id="LVVZ01000005">
    <property type="protein sequence ID" value="OKL45502.1"/>
    <property type="molecule type" value="Genomic_DNA"/>
</dbReference>
<reference evidence="5 6" key="1">
    <citation type="submission" date="2016-03" db="EMBL/GenBank/DDBJ databases">
        <title>Genome sequence of Nesiotobacter sp. nov., a moderately halophilic alphaproteobacterium isolated from the Yellow Sea, China.</title>
        <authorList>
            <person name="Zhang G."/>
            <person name="Zhang R."/>
        </authorList>
    </citation>
    <scope>NUCLEOTIDE SEQUENCE [LARGE SCALE GENOMIC DNA]</scope>
    <source>
        <strain evidence="5 6">WB1-6</strain>
    </source>
</reference>
<keyword evidence="1 2" id="KW-0238">DNA-binding</keyword>
<dbReference type="GO" id="GO:0003677">
    <property type="term" value="F:DNA binding"/>
    <property type="evidence" value="ECO:0007669"/>
    <property type="project" value="UniProtKB-UniRule"/>
</dbReference>
<evidence type="ECO:0000256" key="3">
    <source>
        <dbReference type="SAM" id="MobiDB-lite"/>
    </source>
</evidence>
<sequence>MPTEKTRKRIVDSFMKLLSEQGYRSITYVQVAEAADVGLDTLRASYDSKLDILAAFARSIDQKVLSDYDSEMEGEPARERLFDVLMTRLDYLEPHKSALRHLRAAVQETPSFGLEMQRVSVRSMEWMLAAAGIELSGLRKFGVTNALSVGFWRVLKVWLEEEDAGQPKTMAALDQMLRDGQDWLRRVDKVQKKLSPVAKRMARMRAGCSRPSSSSDDGPAAATDYQI</sequence>
<feature type="region of interest" description="Disordered" evidence="3">
    <location>
        <begin position="200"/>
        <end position="227"/>
    </location>
</feature>
<proteinExistence type="predicted"/>
<feature type="DNA-binding region" description="H-T-H motif" evidence="2">
    <location>
        <begin position="27"/>
        <end position="46"/>
    </location>
</feature>
<dbReference type="InterPro" id="IPR001647">
    <property type="entry name" value="HTH_TetR"/>
</dbReference>
<evidence type="ECO:0000256" key="1">
    <source>
        <dbReference type="ARBA" id="ARBA00023125"/>
    </source>
</evidence>
<evidence type="ECO:0000313" key="6">
    <source>
        <dbReference type="Proteomes" id="UP000185783"/>
    </source>
</evidence>